<gene>
    <name evidence="3" type="ORF">UV68_C0004G0002</name>
</gene>
<dbReference type="EMBL" id="LCFK01000004">
    <property type="protein sequence ID" value="KKS94720.1"/>
    <property type="molecule type" value="Genomic_DNA"/>
</dbReference>
<dbReference type="Gene3D" id="3.40.50.720">
    <property type="entry name" value="NAD(P)-binding Rossmann-like Domain"/>
    <property type="match status" value="1"/>
</dbReference>
<dbReference type="Gene3D" id="6.20.50.110">
    <property type="entry name" value="Methyltransferase, zinc-binding domain"/>
    <property type="match status" value="1"/>
</dbReference>
<evidence type="ECO:0000313" key="4">
    <source>
        <dbReference type="Proteomes" id="UP000033980"/>
    </source>
</evidence>
<dbReference type="InterPro" id="IPR013691">
    <property type="entry name" value="MeTrfase_14"/>
</dbReference>
<sequence length="415" mass="47205">MLYREITECRICGNKNIYKVVELGETALSGVFPKADEEVEKGPLTVVKCDDRDGISCGLLQLAHNYLPEKLYGDNYGYRSGLNRSMVAHLQELANQIKNKIELKKGDLILDIGSNDGTLLSQYGVDGVDLVGIDPTIKKFGMYYQRGITKIPDFFSSEVFKKEFGERKAKVVTSVAMFYDLEHPIDFMAQVYEILDDEGVWVLEQSYMPRMIDNVSYDTICHEHLEYYAIRQISWMVSRIGMKIVDIELNETNGASFKVFLAKKNSRMLGNEKMVRAIIEAEEARDLQDPQTYEDFNKAIFEHREGLVNFIKKVHQQGKTIYGYGASTKGNVILQFAGLDKKDLPAIAEVNEYKYGRFAPGTDIEIKSETEIKALKPDYLLVLPWHFKDNIIGKEQAYLDSGGHLVFPLPKIEVV</sequence>
<keyword evidence="3" id="KW-0489">Methyltransferase</keyword>
<organism evidence="3 4">
    <name type="scientific">Candidatus Collierbacteria bacterium GW2011_GWC2_43_12</name>
    <dbReference type="NCBI Taxonomy" id="1618390"/>
    <lineage>
        <taxon>Bacteria</taxon>
        <taxon>Candidatus Collieribacteriota</taxon>
    </lineage>
</organism>
<name>A0A0G1DA13_9BACT</name>
<evidence type="ECO:0000313" key="3">
    <source>
        <dbReference type="EMBL" id="KKS94720.1"/>
    </source>
</evidence>
<feature type="domain" description="Methyltransferase putative zinc binding" evidence="1">
    <location>
        <begin position="9"/>
        <end position="72"/>
    </location>
</feature>
<proteinExistence type="predicted"/>
<dbReference type="Gene3D" id="3.40.50.150">
    <property type="entry name" value="Vaccinia Virus protein VP39"/>
    <property type="match status" value="1"/>
</dbReference>
<protein>
    <submittedName>
        <fullName evidence="3">C-methyltransferase</fullName>
    </submittedName>
</protein>
<evidence type="ECO:0000259" key="2">
    <source>
        <dbReference type="Pfam" id="PF08484"/>
    </source>
</evidence>
<dbReference type="InterPro" id="IPR029063">
    <property type="entry name" value="SAM-dependent_MTases_sf"/>
</dbReference>
<dbReference type="Pfam" id="PF13489">
    <property type="entry name" value="Methyltransf_23"/>
    <property type="match status" value="1"/>
</dbReference>
<dbReference type="AlphaFoldDB" id="A0A0G1DA13"/>
<dbReference type="Gene3D" id="6.10.250.3100">
    <property type="match status" value="1"/>
</dbReference>
<evidence type="ECO:0000259" key="1">
    <source>
        <dbReference type="Pfam" id="PF08421"/>
    </source>
</evidence>
<dbReference type="GO" id="GO:0008168">
    <property type="term" value="F:methyltransferase activity"/>
    <property type="evidence" value="ECO:0007669"/>
    <property type="project" value="UniProtKB-KW"/>
</dbReference>
<keyword evidence="3" id="KW-0808">Transferase</keyword>
<dbReference type="Proteomes" id="UP000033980">
    <property type="component" value="Unassembled WGS sequence"/>
</dbReference>
<dbReference type="GO" id="GO:0032259">
    <property type="term" value="P:methylation"/>
    <property type="evidence" value="ECO:0007669"/>
    <property type="project" value="UniProtKB-KW"/>
</dbReference>
<comment type="caution">
    <text evidence="3">The sequence shown here is derived from an EMBL/GenBank/DDBJ whole genome shotgun (WGS) entry which is preliminary data.</text>
</comment>
<accession>A0A0G1DA13</accession>
<feature type="domain" description="C-methyltransferase" evidence="2">
    <location>
        <begin position="252"/>
        <end position="410"/>
    </location>
</feature>
<dbReference type="InterPro" id="IPR038576">
    <property type="entry name" value="Methyltransf_Zn-bd_dom_put_sf"/>
</dbReference>
<dbReference type="InterPro" id="IPR013630">
    <property type="entry name" value="Methyltransf_Zn-bd_dom_put"/>
</dbReference>
<dbReference type="SUPFAM" id="SSF53335">
    <property type="entry name" value="S-adenosyl-L-methionine-dependent methyltransferases"/>
    <property type="match status" value="1"/>
</dbReference>
<reference evidence="3 4" key="1">
    <citation type="journal article" date="2015" name="Nature">
        <title>rRNA introns, odd ribosomes, and small enigmatic genomes across a large radiation of phyla.</title>
        <authorList>
            <person name="Brown C.T."/>
            <person name="Hug L.A."/>
            <person name="Thomas B.C."/>
            <person name="Sharon I."/>
            <person name="Castelle C.J."/>
            <person name="Singh A."/>
            <person name="Wilkins M.J."/>
            <person name="Williams K.H."/>
            <person name="Banfield J.F."/>
        </authorList>
    </citation>
    <scope>NUCLEOTIDE SEQUENCE [LARGE SCALE GENOMIC DNA]</scope>
</reference>
<dbReference type="Pfam" id="PF08421">
    <property type="entry name" value="Methyltransf_13"/>
    <property type="match status" value="1"/>
</dbReference>
<dbReference type="PATRIC" id="fig|1618390.3.peg.139"/>
<dbReference type="Pfam" id="PF08484">
    <property type="entry name" value="Methyltransf_14"/>
    <property type="match status" value="1"/>
</dbReference>